<dbReference type="AlphaFoldDB" id="A0A2H6KIH8"/>
<gene>
    <name evidence="1" type="ORF">BOVATA_042860</name>
</gene>
<dbReference type="GeneID" id="39876563"/>
<protein>
    <submittedName>
        <fullName evidence="1">NAD-specific glutamate dehydrogenase, putative</fullName>
    </submittedName>
</protein>
<evidence type="ECO:0000313" key="1">
    <source>
        <dbReference type="EMBL" id="GBE62793.1"/>
    </source>
</evidence>
<name>A0A2H6KIH8_9APIC</name>
<evidence type="ECO:0000313" key="2">
    <source>
        <dbReference type="Proteomes" id="UP000236319"/>
    </source>
</evidence>
<accession>A0A2H6KIH8</accession>
<dbReference type="InterPro" id="IPR019651">
    <property type="entry name" value="Glutamate_DH_NAD-spec"/>
</dbReference>
<comment type="caution">
    <text evidence="1">The sequence shown here is derived from an EMBL/GenBank/DDBJ whole genome shotgun (WGS) entry which is preliminary data.</text>
</comment>
<keyword evidence="2" id="KW-1185">Reference proteome</keyword>
<reference evidence="1 2" key="1">
    <citation type="journal article" date="2017" name="BMC Genomics">
        <title>Whole-genome assembly of Babesia ovata and comparative genomics between closely related pathogens.</title>
        <authorList>
            <person name="Yamagishi J."/>
            <person name="Asada M."/>
            <person name="Hakimi H."/>
            <person name="Tanaka T.Q."/>
            <person name="Sugimoto C."/>
            <person name="Kawazu S."/>
        </authorList>
    </citation>
    <scope>NUCLEOTIDE SEQUENCE [LARGE SCALE GENOMIC DNA]</scope>
    <source>
        <strain evidence="1 2">Miyake</strain>
    </source>
</reference>
<dbReference type="VEuPathDB" id="PiroplasmaDB:BOVATA_042860"/>
<dbReference type="Proteomes" id="UP000236319">
    <property type="component" value="Unassembled WGS sequence"/>
</dbReference>
<proteinExistence type="predicted"/>
<dbReference type="Pfam" id="PF10712">
    <property type="entry name" value="NAD-GH"/>
    <property type="match status" value="1"/>
</dbReference>
<dbReference type="RefSeq" id="XP_028869036.1">
    <property type="nucleotide sequence ID" value="XM_029013203.1"/>
</dbReference>
<sequence length="180" mass="19331">MVFPSFFSRPNAKAAAAGDFTSVLRRLPLRVVEVRGDGDDGLADLPAQVRLGRFLHLRQDAGADLAGRVLLALGFDPRIAVRRAYDLVGEGLLLLLGDIVVESTSDEPLGRKHGVLRVGDGLALGDDAHKALPVVGEGHHRGRGPHSLGVLDDLRVRALHHRDTAVCRTQVDTDDVALHL</sequence>
<dbReference type="EMBL" id="BDSA01000007">
    <property type="protein sequence ID" value="GBE62793.1"/>
    <property type="molecule type" value="Genomic_DNA"/>
</dbReference>
<organism evidence="1 2">
    <name type="scientific">Babesia ovata</name>
    <dbReference type="NCBI Taxonomy" id="189622"/>
    <lineage>
        <taxon>Eukaryota</taxon>
        <taxon>Sar</taxon>
        <taxon>Alveolata</taxon>
        <taxon>Apicomplexa</taxon>
        <taxon>Aconoidasida</taxon>
        <taxon>Piroplasmida</taxon>
        <taxon>Babesiidae</taxon>
        <taxon>Babesia</taxon>
    </lineage>
</organism>